<dbReference type="InterPro" id="IPR013785">
    <property type="entry name" value="Aldolase_TIM"/>
</dbReference>
<feature type="non-terminal residue" evidence="1">
    <location>
        <position position="201"/>
    </location>
</feature>
<accession>X1F0V7</accession>
<dbReference type="InterPro" id="IPR050246">
    <property type="entry name" value="Class_II_FBP_aldolase"/>
</dbReference>
<organism evidence="1">
    <name type="scientific">marine sediment metagenome</name>
    <dbReference type="NCBI Taxonomy" id="412755"/>
    <lineage>
        <taxon>unclassified sequences</taxon>
        <taxon>metagenomes</taxon>
        <taxon>ecological metagenomes</taxon>
    </lineage>
</organism>
<dbReference type="EMBL" id="BARU01005066">
    <property type="protein sequence ID" value="GAH26210.1"/>
    <property type="molecule type" value="Genomic_DNA"/>
</dbReference>
<dbReference type="Gene3D" id="3.20.20.70">
    <property type="entry name" value="Aldolase class I"/>
    <property type="match status" value="1"/>
</dbReference>
<dbReference type="GO" id="GO:0005975">
    <property type="term" value="P:carbohydrate metabolic process"/>
    <property type="evidence" value="ECO:0007669"/>
    <property type="project" value="InterPro"/>
</dbReference>
<dbReference type="GO" id="GO:0016832">
    <property type="term" value="F:aldehyde-lyase activity"/>
    <property type="evidence" value="ECO:0007669"/>
    <property type="project" value="InterPro"/>
</dbReference>
<name>X1F0V7_9ZZZZ</name>
<sequence>MSMGTAQIIKKAKAAGVVVPAFNVPHLEMVEPLIRAVADQDDFVLLAVARLEWIKFRSKSLRAVFEEFTRWENPDHVRLHLDHVPVIDEDNLPVDYLPLIREAIELGYQSVMVDGSRLILAENIKATSQVTELAHKAGIPCEAELGAVLGHEAGPIPPYEELFDSGRGFTNIIEAERFVRETGCDWLSVAIGNIHGAVSTA</sequence>
<protein>
    <submittedName>
        <fullName evidence="1">Uncharacterized protein</fullName>
    </submittedName>
</protein>
<comment type="caution">
    <text evidence="1">The sequence shown here is derived from an EMBL/GenBank/DDBJ whole genome shotgun (WGS) entry which is preliminary data.</text>
</comment>
<dbReference type="GO" id="GO:0008270">
    <property type="term" value="F:zinc ion binding"/>
    <property type="evidence" value="ECO:0007669"/>
    <property type="project" value="InterPro"/>
</dbReference>
<dbReference type="SUPFAM" id="SSF51569">
    <property type="entry name" value="Aldolase"/>
    <property type="match status" value="1"/>
</dbReference>
<evidence type="ECO:0000313" key="1">
    <source>
        <dbReference type="EMBL" id="GAH26210.1"/>
    </source>
</evidence>
<dbReference type="InterPro" id="IPR000771">
    <property type="entry name" value="FBA_II"/>
</dbReference>
<dbReference type="PANTHER" id="PTHR30304">
    <property type="entry name" value="D-TAGATOSE-1,6-BISPHOSPHATE ALDOLASE"/>
    <property type="match status" value="1"/>
</dbReference>
<proteinExistence type="predicted"/>
<reference evidence="1" key="1">
    <citation type="journal article" date="2014" name="Front. Microbiol.">
        <title>High frequency of phylogenetically diverse reductive dehalogenase-homologous genes in deep subseafloor sedimentary metagenomes.</title>
        <authorList>
            <person name="Kawai M."/>
            <person name="Futagami T."/>
            <person name="Toyoda A."/>
            <person name="Takaki Y."/>
            <person name="Nishi S."/>
            <person name="Hori S."/>
            <person name="Arai W."/>
            <person name="Tsubouchi T."/>
            <person name="Morono Y."/>
            <person name="Uchiyama I."/>
            <person name="Ito T."/>
            <person name="Fujiyama A."/>
            <person name="Inagaki F."/>
            <person name="Takami H."/>
        </authorList>
    </citation>
    <scope>NUCLEOTIDE SEQUENCE</scope>
    <source>
        <strain evidence="1">Expedition CK06-06</strain>
    </source>
</reference>
<dbReference type="Pfam" id="PF01116">
    <property type="entry name" value="F_bP_aldolase"/>
    <property type="match status" value="1"/>
</dbReference>
<dbReference type="AlphaFoldDB" id="X1F0V7"/>
<dbReference type="PANTHER" id="PTHR30304:SF0">
    <property type="entry name" value="D-TAGATOSE-1,6-BISPHOSPHATE ALDOLASE SUBUNIT GATY-RELATED"/>
    <property type="match status" value="1"/>
</dbReference>
<gene>
    <name evidence="1" type="ORF">S03H2_09733</name>
</gene>